<gene>
    <name evidence="1" type="ORF">RHODO2019_10800</name>
</gene>
<name>A0ABY6NXE5_9NOCA</name>
<accession>A0ABY6NXE5</accession>
<organism evidence="1 2">
    <name type="scientific">Rhodococcus antarcticus</name>
    <dbReference type="NCBI Taxonomy" id="2987751"/>
    <lineage>
        <taxon>Bacteria</taxon>
        <taxon>Bacillati</taxon>
        <taxon>Actinomycetota</taxon>
        <taxon>Actinomycetes</taxon>
        <taxon>Mycobacteriales</taxon>
        <taxon>Nocardiaceae</taxon>
        <taxon>Rhodococcus</taxon>
    </lineage>
</organism>
<protein>
    <submittedName>
        <fullName evidence="1">Uncharacterized protein</fullName>
    </submittedName>
</protein>
<dbReference type="RefSeq" id="WP_265381804.1">
    <property type="nucleotide sequence ID" value="NZ_CP110615.1"/>
</dbReference>
<dbReference type="EMBL" id="CP110615">
    <property type="protein sequence ID" value="UZJ23696.1"/>
    <property type="molecule type" value="Genomic_DNA"/>
</dbReference>
<evidence type="ECO:0000313" key="2">
    <source>
        <dbReference type="Proteomes" id="UP001164965"/>
    </source>
</evidence>
<reference evidence="1" key="1">
    <citation type="submission" date="2022-10" db="EMBL/GenBank/DDBJ databases">
        <title>Rhodococcus sp.75.</title>
        <authorList>
            <person name="Sun M."/>
        </authorList>
    </citation>
    <scope>NUCLEOTIDE SEQUENCE</scope>
    <source>
        <strain evidence="1">75</strain>
    </source>
</reference>
<keyword evidence="2" id="KW-1185">Reference proteome</keyword>
<evidence type="ECO:0000313" key="1">
    <source>
        <dbReference type="EMBL" id="UZJ23696.1"/>
    </source>
</evidence>
<proteinExistence type="predicted"/>
<sequence length="50" mass="5097">MSAEPCTECGYGGEHHPACDTAGCPSSPGGNEPHLTTDDRTCDECGADLT</sequence>
<dbReference type="Proteomes" id="UP001164965">
    <property type="component" value="Chromosome"/>
</dbReference>